<name>A0AC35U8U3_9BILA</name>
<dbReference type="Proteomes" id="UP000095286">
    <property type="component" value="Unplaced"/>
</dbReference>
<reference evidence="2" key="1">
    <citation type="submission" date="2016-11" db="UniProtKB">
        <authorList>
            <consortium name="WormBaseParasite"/>
        </authorList>
    </citation>
    <scope>IDENTIFICATION</scope>
    <source>
        <strain evidence="2">KR3021</strain>
    </source>
</reference>
<protein>
    <submittedName>
        <fullName evidence="2">GLOBIN domain-containing protein</fullName>
    </submittedName>
</protein>
<sequence length="148" mass="16248">MNFFNSIKEMVGDKIPPTVMDSAMNMGTSKITEYFGGEGKNFDSEKLEAKSPGDLITKVAMTGVLINTFTRSKADLEKVANGEQQGALAKLGAVKDIFMNFKGDMEKNPGAFDLLKNNWKDVLEQIFKTYNLTALIPLLKKIGSNSAE</sequence>
<organism evidence="1 2">
    <name type="scientific">Rhabditophanes sp. KR3021</name>
    <dbReference type="NCBI Taxonomy" id="114890"/>
    <lineage>
        <taxon>Eukaryota</taxon>
        <taxon>Metazoa</taxon>
        <taxon>Ecdysozoa</taxon>
        <taxon>Nematoda</taxon>
        <taxon>Chromadorea</taxon>
        <taxon>Rhabditida</taxon>
        <taxon>Tylenchina</taxon>
        <taxon>Panagrolaimomorpha</taxon>
        <taxon>Strongyloidoidea</taxon>
        <taxon>Alloionematidae</taxon>
        <taxon>Rhabditophanes</taxon>
    </lineage>
</organism>
<evidence type="ECO:0000313" key="1">
    <source>
        <dbReference type="Proteomes" id="UP000095286"/>
    </source>
</evidence>
<accession>A0AC35U8U3</accession>
<dbReference type="WBParaSite" id="RSKR_0000871100.1">
    <property type="protein sequence ID" value="RSKR_0000871100.1"/>
    <property type="gene ID" value="RSKR_0000871100"/>
</dbReference>
<evidence type="ECO:0000313" key="2">
    <source>
        <dbReference type="WBParaSite" id="RSKR_0000871100.1"/>
    </source>
</evidence>
<proteinExistence type="predicted"/>